<dbReference type="GeneID" id="68857025"/>
<gene>
    <name evidence="2" type="ORF">HSEST_0385</name>
</gene>
<dbReference type="AlphaFoldDB" id="A0A897NNC2"/>
<name>A0A897NNC2_9EURY</name>
<feature type="compositionally biased region" description="Low complexity" evidence="1">
    <location>
        <begin position="22"/>
        <end position="52"/>
    </location>
</feature>
<sequence>MRRRRLLSALAGATVGLTGCLTSNENSTTSSKTPVGTQSTTPTQTDSPTETTTAEESDAVVPDDVSKPEQRDPNLDGPAMETRFKSASPPPLPDEERTVWYHEANSETPTFIKPSTEQVGLPATIDFTFYNLSETTVSGAGGSWSVYKLVDGTWYIVSGIWYPFAMNLPPSQRTDWSWSWSLDLSRGWADDSEDDPESPFVPRLGGGRYAFTGDWVDGINHGALFDIDAPPIELTPDDDVQVSHEGETVTVTMPEWTDDKHPEPETLTVEPIDRADERVIREQAATTRGFRNTLPFFEDGIKRVILRTDKHGVESVVGYENDDKRRRFRYLERAYRATIDRRD</sequence>
<evidence type="ECO:0000256" key="1">
    <source>
        <dbReference type="SAM" id="MobiDB-lite"/>
    </source>
</evidence>
<reference evidence="2 3" key="1">
    <citation type="submission" date="2020-11" db="EMBL/GenBank/DDBJ databases">
        <title>Carbohydrate-dependent, anaerobic sulfur respiration: A novel catabolism in halophilic archaea.</title>
        <authorList>
            <person name="Sorokin D.Y."/>
            <person name="Messina E."/>
            <person name="Smedile F."/>
            <person name="La Cono V."/>
            <person name="Hallsworth J.E."/>
            <person name="Yakimov M.M."/>
        </authorList>
    </citation>
    <scope>NUCLEOTIDE SEQUENCE [LARGE SCALE GENOMIC DNA]</scope>
    <source>
        <strain evidence="2 3">HSR-Est</strain>
    </source>
</reference>
<evidence type="ECO:0000313" key="3">
    <source>
        <dbReference type="Proteomes" id="UP000663292"/>
    </source>
</evidence>
<evidence type="ECO:0000313" key="2">
    <source>
        <dbReference type="EMBL" id="QSG13934.1"/>
    </source>
</evidence>
<dbReference type="EMBL" id="CP064791">
    <property type="protein sequence ID" value="QSG13934.1"/>
    <property type="molecule type" value="Genomic_DNA"/>
</dbReference>
<dbReference type="Proteomes" id="UP000663292">
    <property type="component" value="Chromosome"/>
</dbReference>
<dbReference type="PROSITE" id="PS51257">
    <property type="entry name" value="PROKAR_LIPOPROTEIN"/>
    <property type="match status" value="1"/>
</dbReference>
<accession>A0A897NNC2</accession>
<protein>
    <submittedName>
        <fullName evidence="2">Uncharacterized protein</fullName>
    </submittedName>
</protein>
<feature type="region of interest" description="Disordered" evidence="1">
    <location>
        <begin position="19"/>
        <end position="94"/>
    </location>
</feature>
<keyword evidence="3" id="KW-1185">Reference proteome</keyword>
<feature type="compositionally biased region" description="Basic and acidic residues" evidence="1">
    <location>
        <begin position="64"/>
        <end position="74"/>
    </location>
</feature>
<proteinExistence type="predicted"/>
<dbReference type="RefSeq" id="WP_229121883.1">
    <property type="nucleotide sequence ID" value="NZ_CP064791.1"/>
</dbReference>
<organism evidence="2 3">
    <name type="scientific">Halapricum desulfuricans</name>
    <dbReference type="NCBI Taxonomy" id="2841257"/>
    <lineage>
        <taxon>Archaea</taxon>
        <taxon>Methanobacteriati</taxon>
        <taxon>Methanobacteriota</taxon>
        <taxon>Stenosarchaea group</taxon>
        <taxon>Halobacteria</taxon>
        <taxon>Halobacteriales</taxon>
        <taxon>Haloarculaceae</taxon>
        <taxon>Halapricum</taxon>
    </lineage>
</organism>